<gene>
    <name evidence="4" type="ORF">J8273_4954</name>
    <name evidence="3" type="ORF">J8273_6904</name>
</gene>
<keyword evidence="5" id="KW-1185">Reference proteome</keyword>
<accession>A0A8J6DY95</accession>
<comment type="caution">
    <text evidence="3">The sequence shown here is derived from an EMBL/GenBank/DDBJ whole genome shotgun (WGS) entry which is preliminary data.</text>
</comment>
<dbReference type="EMBL" id="JAHDYR010000052">
    <property type="protein sequence ID" value="KAG9391809.1"/>
    <property type="molecule type" value="Genomic_DNA"/>
</dbReference>
<evidence type="ECO:0000313" key="3">
    <source>
        <dbReference type="EMBL" id="KAG9391809.1"/>
    </source>
</evidence>
<evidence type="ECO:0000256" key="1">
    <source>
        <dbReference type="SAM" id="Coils"/>
    </source>
</evidence>
<protein>
    <submittedName>
        <fullName evidence="3">Uncharacterized protein</fullName>
    </submittedName>
</protein>
<reference evidence="3" key="1">
    <citation type="submission" date="2021-05" db="EMBL/GenBank/DDBJ databases">
        <title>A free-living protist that lacks canonical eukaryotic 1 DNA replication and segregation systems.</title>
        <authorList>
            <person name="Salas-Leiva D.E."/>
            <person name="Tromer E.C."/>
            <person name="Curtis B.A."/>
            <person name="Jerlstrom-Hultqvist J."/>
            <person name="Kolisko M."/>
            <person name="Yi Z."/>
            <person name="Salas-Leiva J.S."/>
            <person name="Gallot-Lavallee L."/>
            <person name="Kops G.J.P.L."/>
            <person name="Archibald J.M."/>
            <person name="Simpson A.G.B."/>
            <person name="Roger A.J."/>
        </authorList>
    </citation>
    <scope>NUCLEOTIDE SEQUENCE</scope>
    <source>
        <strain evidence="3">BICM</strain>
    </source>
</reference>
<feature type="coiled-coil region" evidence="1">
    <location>
        <begin position="4"/>
        <end position="31"/>
    </location>
</feature>
<organism evidence="3 5">
    <name type="scientific">Carpediemonas membranifera</name>
    <dbReference type="NCBI Taxonomy" id="201153"/>
    <lineage>
        <taxon>Eukaryota</taxon>
        <taxon>Metamonada</taxon>
        <taxon>Carpediemonas-like organisms</taxon>
        <taxon>Carpediemonas</taxon>
    </lineage>
</organism>
<dbReference type="Proteomes" id="UP000717585">
    <property type="component" value="Unassembled WGS sequence"/>
</dbReference>
<proteinExistence type="predicted"/>
<evidence type="ECO:0000256" key="2">
    <source>
        <dbReference type="SAM" id="MobiDB-lite"/>
    </source>
</evidence>
<keyword evidence="1" id="KW-0175">Coiled coil</keyword>
<name>A0A8J6DY95_9EUKA</name>
<evidence type="ECO:0000313" key="5">
    <source>
        <dbReference type="Proteomes" id="UP000717585"/>
    </source>
</evidence>
<evidence type="ECO:0000313" key="4">
    <source>
        <dbReference type="EMBL" id="KAG9393485.1"/>
    </source>
</evidence>
<dbReference type="AlphaFoldDB" id="A0A8J6DY95"/>
<sequence>MPEESENAATIKEMQDAIEQLKKQLEETTKIAQPTSNLSSMVKMLSDESLINWKRPASNTMKEEAEFIEEMYRGFKFRRLSGFAILARLYLRHRVLWVKDRYGYLAGQSVSTAGRAALAEKPEMTESEIETLVLRTLSKNPRLTEKPGKDFRKRGGQGPKRPGNNRS</sequence>
<dbReference type="EMBL" id="JAHDYR010000024">
    <property type="protein sequence ID" value="KAG9393485.1"/>
    <property type="molecule type" value="Genomic_DNA"/>
</dbReference>
<feature type="region of interest" description="Disordered" evidence="2">
    <location>
        <begin position="136"/>
        <end position="167"/>
    </location>
</feature>